<keyword evidence="2 6" id="KW-0694">RNA-binding</keyword>
<dbReference type="PROSITE" id="PS51061">
    <property type="entry name" value="R3H"/>
    <property type="match status" value="1"/>
</dbReference>
<evidence type="ECO:0000313" key="10">
    <source>
        <dbReference type="Proteomes" id="UP000599024"/>
    </source>
</evidence>
<dbReference type="SMART" id="SM01245">
    <property type="entry name" value="Jag_N"/>
    <property type="match status" value="1"/>
</dbReference>
<dbReference type="Pfam" id="PF01424">
    <property type="entry name" value="R3H"/>
    <property type="match status" value="1"/>
</dbReference>
<dbReference type="InterPro" id="IPR034079">
    <property type="entry name" value="R3H_KhpB"/>
</dbReference>
<dbReference type="InterPro" id="IPR038008">
    <property type="entry name" value="Jag_KH"/>
</dbReference>
<evidence type="ECO:0000313" key="9">
    <source>
        <dbReference type="EMBL" id="MBC8207596.1"/>
    </source>
</evidence>
<organism evidence="9 10">
    <name type="scientific">Candidatus Desulfatifera sulfidica</name>
    <dbReference type="NCBI Taxonomy" id="2841691"/>
    <lineage>
        <taxon>Bacteria</taxon>
        <taxon>Pseudomonadati</taxon>
        <taxon>Thermodesulfobacteriota</taxon>
        <taxon>Desulfobulbia</taxon>
        <taxon>Desulfobulbales</taxon>
        <taxon>Desulfobulbaceae</taxon>
        <taxon>Candidatus Desulfatifera</taxon>
    </lineage>
</organism>
<comment type="subcellular location">
    <subcellularLocation>
        <location evidence="6">Cytoplasm</location>
    </subcellularLocation>
</comment>
<name>A0A8J6N9D1_9BACT</name>
<keyword evidence="1 6" id="KW-0963">Cytoplasm</keyword>
<dbReference type="InterPro" id="IPR038247">
    <property type="entry name" value="Jag_N_dom_sf"/>
</dbReference>
<comment type="domain">
    <text evidence="6">Has an N-terminal Jag-N domain and 2 RNA-binding domains (KH and R3H).</text>
</comment>
<evidence type="ECO:0000256" key="5">
    <source>
        <dbReference type="ARBA" id="ARBA00023316"/>
    </source>
</evidence>
<reference evidence="9 10" key="1">
    <citation type="submission" date="2020-08" db="EMBL/GenBank/DDBJ databases">
        <title>Bridging the membrane lipid divide: bacteria of the FCB group superphylum have the potential to synthesize archaeal ether lipids.</title>
        <authorList>
            <person name="Villanueva L."/>
            <person name="Von Meijenfeldt F.A.B."/>
            <person name="Westbye A.B."/>
            <person name="Yadav S."/>
            <person name="Hopmans E.C."/>
            <person name="Dutilh B.E."/>
            <person name="Sinninghe Damste J.S."/>
        </authorList>
    </citation>
    <scope>NUCLEOTIDE SEQUENCE [LARGE SCALE GENOMIC DNA]</scope>
    <source>
        <strain evidence="9">NIOZ-UU81</strain>
    </source>
</reference>
<dbReference type="HAMAP" id="MF_00867">
    <property type="entry name" value="KhpB"/>
    <property type="match status" value="1"/>
</dbReference>
<feature type="compositionally biased region" description="Basic residues" evidence="7">
    <location>
        <begin position="322"/>
        <end position="336"/>
    </location>
</feature>
<dbReference type="GO" id="GO:0003723">
    <property type="term" value="F:RNA binding"/>
    <property type="evidence" value="ECO:0007669"/>
    <property type="project" value="UniProtKB-UniRule"/>
</dbReference>
<dbReference type="CDD" id="cd02644">
    <property type="entry name" value="R3H_jag"/>
    <property type="match status" value="1"/>
</dbReference>
<evidence type="ECO:0000256" key="3">
    <source>
        <dbReference type="ARBA" id="ARBA00022960"/>
    </source>
</evidence>
<feature type="region of interest" description="Disordered" evidence="7">
    <location>
        <begin position="313"/>
        <end position="347"/>
    </location>
</feature>
<accession>A0A8J6N9D1</accession>
<dbReference type="GO" id="GO:0009252">
    <property type="term" value="P:peptidoglycan biosynthetic process"/>
    <property type="evidence" value="ECO:0007669"/>
    <property type="project" value="UniProtKB-UniRule"/>
</dbReference>
<comment type="subunit">
    <text evidence="6">Forms a complex with KhpA.</text>
</comment>
<dbReference type="CDD" id="cd02414">
    <property type="entry name" value="KH-II_Jag"/>
    <property type="match status" value="1"/>
</dbReference>
<comment type="caution">
    <text evidence="9">The sequence shown here is derived from an EMBL/GenBank/DDBJ whole genome shotgun (WGS) entry which is preliminary data.</text>
</comment>
<dbReference type="InterPro" id="IPR032782">
    <property type="entry name" value="KhpB_N"/>
</dbReference>
<dbReference type="Proteomes" id="UP000599024">
    <property type="component" value="Unassembled WGS sequence"/>
</dbReference>
<dbReference type="EMBL" id="JACNLK010000005">
    <property type="protein sequence ID" value="MBC8207596.1"/>
    <property type="molecule type" value="Genomic_DNA"/>
</dbReference>
<keyword evidence="5 6" id="KW-0961">Cell wall biogenesis/degradation</keyword>
<dbReference type="InterPro" id="IPR001374">
    <property type="entry name" value="R3H_dom"/>
</dbReference>
<protein>
    <recommendedName>
        <fullName evidence="6">RNA-binding protein KhpB</fullName>
    </recommendedName>
    <alternativeName>
        <fullName evidence="6">RNA-binding protein EloR</fullName>
    </alternativeName>
</protein>
<dbReference type="InterPro" id="IPR039247">
    <property type="entry name" value="KhpB"/>
</dbReference>
<dbReference type="AlphaFoldDB" id="A0A8J6N9D1"/>
<evidence type="ECO:0000256" key="1">
    <source>
        <dbReference type="ARBA" id="ARBA00022490"/>
    </source>
</evidence>
<sequence>MSVKKKDFFGKDVADVIAQACSFFKASQEDLNIEVIETGSTGIFGLIRKKAQIRVSVRAETLSERIESESVHAQVAAPKKTSPEKKQAPKKESSTVKKDIIAEPQEAPTADGSLPSGEDAPPVAQKPSSRQEVPVQHDSGSERKVSDPVVSPAKSAGRESVPEEDLAQDDLDLIRDELVQLLTLMGYPAQVEIESRGLAVRCQLKSDYDEILTGEEGKTLDSIQYLLRKMVSRKVAGRIRLVVDVAGFREKRLDELQDRARELAQLVKADGKTQIIPALNPSERRVVHLVLQEDKEIRSRSVGDGLFKKIFIYKPGKGKSGGGRRRPSSRSRKGKGGSKPTPGNDES</sequence>
<evidence type="ECO:0000259" key="8">
    <source>
        <dbReference type="PROSITE" id="PS51061"/>
    </source>
</evidence>
<feature type="domain" description="R3H" evidence="8">
    <location>
        <begin position="250"/>
        <end position="316"/>
    </location>
</feature>
<dbReference type="InterPro" id="IPR036867">
    <property type="entry name" value="R3H_dom_sf"/>
</dbReference>
<dbReference type="Gene3D" id="3.30.300.20">
    <property type="match status" value="1"/>
</dbReference>
<dbReference type="Pfam" id="PF14804">
    <property type="entry name" value="Jag_N"/>
    <property type="match status" value="1"/>
</dbReference>
<keyword evidence="4 6" id="KW-0143">Chaperone</keyword>
<proteinExistence type="inferred from homology"/>
<dbReference type="SMART" id="SM00393">
    <property type="entry name" value="R3H"/>
    <property type="match status" value="1"/>
</dbReference>
<comment type="similarity">
    <text evidence="6">Belongs to the KhpB RNA-binding protein family.</text>
</comment>
<evidence type="ECO:0000256" key="7">
    <source>
        <dbReference type="SAM" id="MobiDB-lite"/>
    </source>
</evidence>
<comment type="caution">
    <text evidence="6">Lacks conserved residue(s) required for the propagation of feature annotation.</text>
</comment>
<dbReference type="Gene3D" id="3.30.30.80">
    <property type="entry name" value="probable RNA-binding protein from clostridium symbiosum atcc 14940"/>
    <property type="match status" value="1"/>
</dbReference>
<feature type="compositionally biased region" description="Basic and acidic residues" evidence="7">
    <location>
        <begin position="81"/>
        <end position="101"/>
    </location>
</feature>
<feature type="region of interest" description="Disordered" evidence="7">
    <location>
        <begin position="63"/>
        <end position="168"/>
    </location>
</feature>
<evidence type="ECO:0000256" key="4">
    <source>
        <dbReference type="ARBA" id="ARBA00023186"/>
    </source>
</evidence>
<dbReference type="Gene3D" id="3.30.1370.50">
    <property type="entry name" value="R3H-like domain"/>
    <property type="match status" value="1"/>
</dbReference>
<evidence type="ECO:0000256" key="2">
    <source>
        <dbReference type="ARBA" id="ARBA00022884"/>
    </source>
</evidence>
<dbReference type="PANTHER" id="PTHR35800">
    <property type="entry name" value="PROTEIN JAG"/>
    <property type="match status" value="1"/>
</dbReference>
<dbReference type="InterPro" id="IPR015946">
    <property type="entry name" value="KH_dom-like_a/b"/>
</dbReference>
<comment type="function">
    <text evidence="6">A probable RNA chaperone. Forms a complex with KhpA which binds to cellular RNA and controls its expression. Plays a role in peptidoglycan (PG) homeostasis and cell length regulation.</text>
</comment>
<dbReference type="GO" id="GO:0005737">
    <property type="term" value="C:cytoplasm"/>
    <property type="evidence" value="ECO:0007669"/>
    <property type="project" value="UniProtKB-SubCell"/>
</dbReference>
<dbReference type="GO" id="GO:0071555">
    <property type="term" value="P:cell wall organization"/>
    <property type="evidence" value="ECO:0007669"/>
    <property type="project" value="UniProtKB-KW"/>
</dbReference>
<dbReference type="PANTHER" id="PTHR35800:SF1">
    <property type="entry name" value="RNA-BINDING PROTEIN KHPB"/>
    <property type="match status" value="1"/>
</dbReference>
<dbReference type="GO" id="GO:0008360">
    <property type="term" value="P:regulation of cell shape"/>
    <property type="evidence" value="ECO:0007669"/>
    <property type="project" value="UniProtKB-KW"/>
</dbReference>
<gene>
    <name evidence="6" type="primary">khpB</name>
    <name evidence="6" type="synonym">eloR</name>
    <name evidence="9" type="ORF">H8E79_00280</name>
</gene>
<evidence type="ECO:0000256" key="6">
    <source>
        <dbReference type="HAMAP-Rule" id="MF_00867"/>
    </source>
</evidence>
<keyword evidence="3 6" id="KW-0133">Cell shape</keyword>